<name>A0A9D9E2H5_9BACT</name>
<keyword evidence="1" id="KW-0812">Transmembrane</keyword>
<gene>
    <name evidence="2" type="ORF">IAC54_01280</name>
</gene>
<feature type="transmembrane region" description="Helical" evidence="1">
    <location>
        <begin position="86"/>
        <end position="112"/>
    </location>
</feature>
<sequence>MKNDSVKNFFDGITPVPYSKEFTEKVMDNLGDRIPIPYLRIFLLIVLWGGILYTVLESPEFIMAYIDSGNVVTGTGNELNYLTAEIVHVGLCCLRMLFLVAIPVLLSIIIIYDSVSVSFDKLTQNLMAEYERKNCSL</sequence>
<comment type="caution">
    <text evidence="2">The sequence shown here is derived from an EMBL/GenBank/DDBJ whole genome shotgun (WGS) entry which is preliminary data.</text>
</comment>
<proteinExistence type="predicted"/>
<feature type="transmembrane region" description="Helical" evidence="1">
    <location>
        <begin position="37"/>
        <end position="56"/>
    </location>
</feature>
<evidence type="ECO:0000256" key="1">
    <source>
        <dbReference type="SAM" id="Phobius"/>
    </source>
</evidence>
<dbReference type="AlphaFoldDB" id="A0A9D9E2H5"/>
<reference evidence="2" key="1">
    <citation type="submission" date="2020-10" db="EMBL/GenBank/DDBJ databases">
        <authorList>
            <person name="Gilroy R."/>
        </authorList>
    </citation>
    <scope>NUCLEOTIDE SEQUENCE</scope>
    <source>
        <strain evidence="2">G3-4614</strain>
    </source>
</reference>
<keyword evidence="1" id="KW-0472">Membrane</keyword>
<evidence type="ECO:0000313" key="2">
    <source>
        <dbReference type="EMBL" id="MBO8437517.1"/>
    </source>
</evidence>
<reference evidence="2" key="2">
    <citation type="journal article" date="2021" name="PeerJ">
        <title>Extensive microbial diversity within the chicken gut microbiome revealed by metagenomics and culture.</title>
        <authorList>
            <person name="Gilroy R."/>
            <person name="Ravi A."/>
            <person name="Getino M."/>
            <person name="Pursley I."/>
            <person name="Horton D.L."/>
            <person name="Alikhan N.F."/>
            <person name="Baker D."/>
            <person name="Gharbi K."/>
            <person name="Hall N."/>
            <person name="Watson M."/>
            <person name="Adriaenssens E.M."/>
            <person name="Foster-Nyarko E."/>
            <person name="Jarju S."/>
            <person name="Secka A."/>
            <person name="Antonio M."/>
            <person name="Oren A."/>
            <person name="Chaudhuri R.R."/>
            <person name="La Ragione R."/>
            <person name="Hildebrand F."/>
            <person name="Pallen M.J."/>
        </authorList>
    </citation>
    <scope>NUCLEOTIDE SEQUENCE</scope>
    <source>
        <strain evidence="2">G3-4614</strain>
    </source>
</reference>
<dbReference type="Proteomes" id="UP000823636">
    <property type="component" value="Unassembled WGS sequence"/>
</dbReference>
<dbReference type="EMBL" id="JADIMW010000011">
    <property type="protein sequence ID" value="MBO8437517.1"/>
    <property type="molecule type" value="Genomic_DNA"/>
</dbReference>
<protein>
    <submittedName>
        <fullName evidence="2">Uncharacterized protein</fullName>
    </submittedName>
</protein>
<evidence type="ECO:0000313" key="3">
    <source>
        <dbReference type="Proteomes" id="UP000823636"/>
    </source>
</evidence>
<organism evidence="2 3">
    <name type="scientific">Candidatus Caccoplasma merdipullorum</name>
    <dbReference type="NCBI Taxonomy" id="2840718"/>
    <lineage>
        <taxon>Bacteria</taxon>
        <taxon>Pseudomonadati</taxon>
        <taxon>Bacteroidota</taxon>
        <taxon>Bacteroidia</taxon>
        <taxon>Bacteroidales</taxon>
        <taxon>Bacteroidaceae</taxon>
        <taxon>Bacteroidaceae incertae sedis</taxon>
        <taxon>Candidatus Caccoplasma</taxon>
    </lineage>
</organism>
<keyword evidence="1" id="KW-1133">Transmembrane helix</keyword>
<accession>A0A9D9E2H5</accession>